<dbReference type="EMBL" id="JBHTCG010000075">
    <property type="protein sequence ID" value="MFC7388454.1"/>
    <property type="molecule type" value="Genomic_DNA"/>
</dbReference>
<organism evidence="2 3">
    <name type="scientific">Sphaerisporangium rhizosphaerae</name>
    <dbReference type="NCBI Taxonomy" id="2269375"/>
    <lineage>
        <taxon>Bacteria</taxon>
        <taxon>Bacillati</taxon>
        <taxon>Actinomycetota</taxon>
        <taxon>Actinomycetes</taxon>
        <taxon>Streptosporangiales</taxon>
        <taxon>Streptosporangiaceae</taxon>
        <taxon>Sphaerisporangium</taxon>
    </lineage>
</organism>
<accession>A0ABW2PHB3</accession>
<protein>
    <submittedName>
        <fullName evidence="2">Tetratricopeptide repeat protein</fullName>
    </submittedName>
</protein>
<feature type="region of interest" description="Disordered" evidence="1">
    <location>
        <begin position="107"/>
        <end position="134"/>
    </location>
</feature>
<comment type="caution">
    <text evidence="2">The sequence shown here is derived from an EMBL/GenBank/DDBJ whole genome shotgun (WGS) entry which is preliminary data.</text>
</comment>
<keyword evidence="3" id="KW-1185">Reference proteome</keyword>
<evidence type="ECO:0000313" key="2">
    <source>
        <dbReference type="EMBL" id="MFC7388454.1"/>
    </source>
</evidence>
<feature type="compositionally biased region" description="Basic and acidic residues" evidence="1">
    <location>
        <begin position="107"/>
        <end position="118"/>
    </location>
</feature>
<reference evidence="3" key="1">
    <citation type="journal article" date="2019" name="Int. J. Syst. Evol. Microbiol.">
        <title>The Global Catalogue of Microorganisms (GCM) 10K type strain sequencing project: providing services to taxonomists for standard genome sequencing and annotation.</title>
        <authorList>
            <consortium name="The Broad Institute Genomics Platform"/>
            <consortium name="The Broad Institute Genome Sequencing Center for Infectious Disease"/>
            <person name="Wu L."/>
            <person name="Ma J."/>
        </authorList>
    </citation>
    <scope>NUCLEOTIDE SEQUENCE [LARGE SCALE GENOMIC DNA]</scope>
    <source>
        <strain evidence="3">CECT 7649</strain>
    </source>
</reference>
<dbReference type="RefSeq" id="WP_380832575.1">
    <property type="nucleotide sequence ID" value="NZ_JBHTCG010000075.1"/>
</dbReference>
<dbReference type="Pfam" id="PF13374">
    <property type="entry name" value="TPR_10"/>
    <property type="match status" value="2"/>
</dbReference>
<dbReference type="SUPFAM" id="SSF48452">
    <property type="entry name" value="TPR-like"/>
    <property type="match status" value="1"/>
</dbReference>
<name>A0ABW2PHB3_9ACTN</name>
<dbReference type="Gene3D" id="1.25.40.10">
    <property type="entry name" value="Tetratricopeptide repeat domain"/>
    <property type="match status" value="1"/>
</dbReference>
<proteinExistence type="predicted"/>
<sequence length="134" mass="14830">MQVASGKTTKTSSKISFTHYELQAHRAESATEPFVLQSLTLYELGELQRARTVEEQALEGRRRVLGADHPDTLTSMSDLAITLREMGELQQARALEQQALEVRRRVLGDDHPDTKQSERNLAGVQEALAEGDGG</sequence>
<evidence type="ECO:0000256" key="1">
    <source>
        <dbReference type="SAM" id="MobiDB-lite"/>
    </source>
</evidence>
<dbReference type="InterPro" id="IPR053137">
    <property type="entry name" value="NLR-like"/>
</dbReference>
<gene>
    <name evidence="2" type="ORF">ACFQSB_40055</name>
</gene>
<dbReference type="InterPro" id="IPR011990">
    <property type="entry name" value="TPR-like_helical_dom_sf"/>
</dbReference>
<dbReference type="PANTHER" id="PTHR46082:SF6">
    <property type="entry name" value="AAA+ ATPASE DOMAIN-CONTAINING PROTEIN-RELATED"/>
    <property type="match status" value="1"/>
</dbReference>
<evidence type="ECO:0000313" key="3">
    <source>
        <dbReference type="Proteomes" id="UP001596496"/>
    </source>
</evidence>
<dbReference type="PANTHER" id="PTHR46082">
    <property type="entry name" value="ATP/GTP-BINDING PROTEIN-RELATED"/>
    <property type="match status" value="1"/>
</dbReference>
<dbReference type="Proteomes" id="UP001596496">
    <property type="component" value="Unassembled WGS sequence"/>
</dbReference>